<feature type="region of interest" description="Disordered" evidence="8">
    <location>
        <begin position="126"/>
        <end position="219"/>
    </location>
</feature>
<gene>
    <name evidence="10" type="ORF">NKR23_g789</name>
</gene>
<keyword evidence="3 6" id="KW-0238">DNA-binding</keyword>
<evidence type="ECO:0000256" key="3">
    <source>
        <dbReference type="ARBA" id="ARBA00023125"/>
    </source>
</evidence>
<evidence type="ECO:0000256" key="2">
    <source>
        <dbReference type="ARBA" id="ARBA00010896"/>
    </source>
</evidence>
<comment type="similarity">
    <text evidence="2">Belongs to the engrailed homeobox family.</text>
</comment>
<dbReference type="GO" id="GO:0000981">
    <property type="term" value="F:DNA-binding transcription factor activity, RNA polymerase II-specific"/>
    <property type="evidence" value="ECO:0007669"/>
    <property type="project" value="InterPro"/>
</dbReference>
<dbReference type="PANTHER" id="PTHR24341:SF6">
    <property type="entry name" value="HOMEOBOX PROTEIN INVECTED"/>
    <property type="match status" value="1"/>
</dbReference>
<dbReference type="InterPro" id="IPR009057">
    <property type="entry name" value="Homeodomain-like_sf"/>
</dbReference>
<feature type="compositionally biased region" description="Polar residues" evidence="8">
    <location>
        <begin position="603"/>
        <end position="634"/>
    </location>
</feature>
<dbReference type="AlphaFoldDB" id="A0AA38S6X7"/>
<accession>A0AA38S6X7</accession>
<dbReference type="Pfam" id="PF00046">
    <property type="entry name" value="Homeodomain"/>
    <property type="match status" value="1"/>
</dbReference>
<dbReference type="Gene3D" id="1.10.10.60">
    <property type="entry name" value="Homeodomain-like"/>
    <property type="match status" value="1"/>
</dbReference>
<name>A0AA38S6X7_9PEZI</name>
<dbReference type="CDD" id="cd00086">
    <property type="entry name" value="homeodomain"/>
    <property type="match status" value="1"/>
</dbReference>
<evidence type="ECO:0000256" key="7">
    <source>
        <dbReference type="RuleBase" id="RU000682"/>
    </source>
</evidence>
<keyword evidence="5 6" id="KW-0539">Nucleus</keyword>
<feature type="region of interest" description="Disordered" evidence="8">
    <location>
        <begin position="598"/>
        <end position="634"/>
    </location>
</feature>
<sequence>MDYMEMLRNGYPPNYHMHQSFNGSFQAPTAYAYNTLTYEQQQQLLLAQLQQQRAATMMGQTDISQTKQTESKPRLAKDEVDTLEREFQKNPKPNSSLKRDLADQMRVDVARINNWFQNRRAKAKQIKKTQEFEAQQAAERVTSESRSPEEDGEGGISEYFGNCDQSEPLQPSSAAFEDSSPAPDTPPDSFSQTQGPAQSTASQRDIAESHGGALEDTDTPRLHQEEYSFNSNHFHGTMPQDVSFGAIGESFTGSHIPNGFESGVSCANEFNGLADGASLGESPVEQFESQQRTPDLDAFSHFAGTSVVDQLNTAIHTFPQFTPESLVSEQQNIEDAFNEPSPEEPVKDEQMSPTSATHSPPVPNDFRLKSPPPRLDIATRRKIPRPAQLNPNAFRSYSYGPKTGLDIPKRSDVPSPGIRRIASATMPMNGRIQKPMLASAPRSPMFSERTKDAFLRSLQGALSPVTPNDSVGGNFQTVRETTVSSSASDEDQRYTFGAGQNAYFQVDPSHMKTPPGTPGVHGRYPLNALETPWNFVPGDEPLVTPGLGSFGSELDFPIAPPAPGYVASQPTTPGFPPSIGPTYYPMFNGSTSLEYKFPDSYMPESSTRSSPIQAQSRHFQFTQNVTPQDFNHDR</sequence>
<evidence type="ECO:0000256" key="1">
    <source>
        <dbReference type="ARBA" id="ARBA00004123"/>
    </source>
</evidence>
<dbReference type="GO" id="GO:0003677">
    <property type="term" value="F:DNA binding"/>
    <property type="evidence" value="ECO:0007669"/>
    <property type="project" value="UniProtKB-UniRule"/>
</dbReference>
<dbReference type="PANTHER" id="PTHR24341">
    <property type="entry name" value="HOMEOBOX PROTEIN ENGRAILED"/>
    <property type="match status" value="1"/>
</dbReference>
<comment type="subcellular location">
    <subcellularLocation>
        <location evidence="1 6 7">Nucleus</location>
    </subcellularLocation>
</comment>
<dbReference type="SMART" id="SM00389">
    <property type="entry name" value="HOX"/>
    <property type="match status" value="1"/>
</dbReference>
<dbReference type="InterPro" id="IPR001356">
    <property type="entry name" value="HD"/>
</dbReference>
<keyword evidence="11" id="KW-1185">Reference proteome</keyword>
<dbReference type="InterPro" id="IPR017970">
    <property type="entry name" value="Homeobox_CS"/>
</dbReference>
<dbReference type="SUPFAM" id="SSF46689">
    <property type="entry name" value="Homeodomain-like"/>
    <property type="match status" value="1"/>
</dbReference>
<feature type="compositionally biased region" description="Polar residues" evidence="8">
    <location>
        <begin position="192"/>
        <end position="203"/>
    </location>
</feature>
<dbReference type="PROSITE" id="PS50071">
    <property type="entry name" value="HOMEOBOX_2"/>
    <property type="match status" value="1"/>
</dbReference>
<dbReference type="PROSITE" id="PS00027">
    <property type="entry name" value="HOMEOBOX_1"/>
    <property type="match status" value="1"/>
</dbReference>
<feature type="compositionally biased region" description="Polar residues" evidence="8">
    <location>
        <begin position="163"/>
        <end position="173"/>
    </location>
</feature>
<evidence type="ECO:0000259" key="9">
    <source>
        <dbReference type="PROSITE" id="PS50071"/>
    </source>
</evidence>
<protein>
    <submittedName>
        <fullName evidence="10">LIM/homeobox protein Lhx3</fullName>
    </submittedName>
</protein>
<evidence type="ECO:0000256" key="6">
    <source>
        <dbReference type="PROSITE-ProRule" id="PRU00108"/>
    </source>
</evidence>
<comment type="caution">
    <text evidence="10">The sequence shown here is derived from an EMBL/GenBank/DDBJ whole genome shotgun (WGS) entry which is preliminary data.</text>
</comment>
<evidence type="ECO:0000313" key="10">
    <source>
        <dbReference type="EMBL" id="KAJ9157355.1"/>
    </source>
</evidence>
<reference evidence="10" key="1">
    <citation type="submission" date="2022-07" db="EMBL/GenBank/DDBJ databases">
        <title>Fungi with potential for degradation of polypropylene.</title>
        <authorList>
            <person name="Gostincar C."/>
        </authorList>
    </citation>
    <scope>NUCLEOTIDE SEQUENCE</scope>
    <source>
        <strain evidence="10">EXF-13308</strain>
    </source>
</reference>
<dbReference type="EMBL" id="JANBVO010000001">
    <property type="protein sequence ID" value="KAJ9157355.1"/>
    <property type="molecule type" value="Genomic_DNA"/>
</dbReference>
<feature type="compositionally biased region" description="Low complexity" evidence="8">
    <location>
        <begin position="178"/>
        <end position="191"/>
    </location>
</feature>
<dbReference type="Proteomes" id="UP001174694">
    <property type="component" value="Unassembled WGS sequence"/>
</dbReference>
<feature type="domain" description="Homeobox" evidence="9">
    <location>
        <begin position="66"/>
        <end position="126"/>
    </location>
</feature>
<evidence type="ECO:0000256" key="5">
    <source>
        <dbReference type="ARBA" id="ARBA00023242"/>
    </source>
</evidence>
<dbReference type="InterPro" id="IPR050720">
    <property type="entry name" value="Engrailed_Homeobox_TFs"/>
</dbReference>
<feature type="DNA-binding region" description="Homeobox" evidence="6">
    <location>
        <begin position="68"/>
        <end position="127"/>
    </location>
</feature>
<evidence type="ECO:0000256" key="8">
    <source>
        <dbReference type="SAM" id="MobiDB-lite"/>
    </source>
</evidence>
<keyword evidence="4 6" id="KW-0371">Homeobox</keyword>
<feature type="region of interest" description="Disordered" evidence="8">
    <location>
        <begin position="336"/>
        <end position="416"/>
    </location>
</feature>
<proteinExistence type="inferred from homology"/>
<dbReference type="GO" id="GO:0016586">
    <property type="term" value="C:RSC-type complex"/>
    <property type="evidence" value="ECO:0007669"/>
    <property type="project" value="TreeGrafter"/>
</dbReference>
<organism evidence="10 11">
    <name type="scientific">Pleurostoma richardsiae</name>
    <dbReference type="NCBI Taxonomy" id="41990"/>
    <lineage>
        <taxon>Eukaryota</taxon>
        <taxon>Fungi</taxon>
        <taxon>Dikarya</taxon>
        <taxon>Ascomycota</taxon>
        <taxon>Pezizomycotina</taxon>
        <taxon>Sordariomycetes</taxon>
        <taxon>Sordariomycetidae</taxon>
        <taxon>Calosphaeriales</taxon>
        <taxon>Pleurostomataceae</taxon>
        <taxon>Pleurostoma</taxon>
    </lineage>
</organism>
<evidence type="ECO:0000256" key="4">
    <source>
        <dbReference type="ARBA" id="ARBA00023155"/>
    </source>
</evidence>
<evidence type="ECO:0000313" key="11">
    <source>
        <dbReference type="Proteomes" id="UP001174694"/>
    </source>
</evidence>